<accession>A0A1D9QEZ9</accession>
<dbReference type="OrthoDB" id="3533799at2759"/>
<reference evidence="2" key="1">
    <citation type="journal article" date="2017" name="Genome Biol. Evol.">
        <title>The complete genome sequence of the phytopathogenic fungus Sclerotinia sclerotiorum reveals insights into the genome architecture of broad host range pathogens.</title>
        <authorList>
            <person name="Derbyshire M."/>
            <person name="Denton-Giles M."/>
            <person name="Hegedus D."/>
            <person name="Seifbarghy S."/>
            <person name="Rollins J."/>
            <person name="van Kan J."/>
            <person name="Seidl M.F."/>
            <person name="Faino L."/>
            <person name="Mbengue M."/>
            <person name="Navaud O."/>
            <person name="Raffaele S."/>
            <person name="Hammond-Kosack K."/>
            <person name="Heard S."/>
            <person name="Oliver R."/>
        </authorList>
    </citation>
    <scope>NUCLEOTIDE SEQUENCE [LARGE SCALE GENOMIC DNA]</scope>
    <source>
        <strain evidence="2">ATCC 18683 / 1980 / Ss-1</strain>
    </source>
</reference>
<organism evidence="1 2">
    <name type="scientific">Sclerotinia sclerotiorum (strain ATCC 18683 / 1980 / Ss-1)</name>
    <name type="common">White mold</name>
    <name type="synonym">Whetzelinia sclerotiorum</name>
    <dbReference type="NCBI Taxonomy" id="665079"/>
    <lineage>
        <taxon>Eukaryota</taxon>
        <taxon>Fungi</taxon>
        <taxon>Dikarya</taxon>
        <taxon>Ascomycota</taxon>
        <taxon>Pezizomycotina</taxon>
        <taxon>Leotiomycetes</taxon>
        <taxon>Helotiales</taxon>
        <taxon>Sclerotiniaceae</taxon>
        <taxon>Sclerotinia</taxon>
    </lineage>
</organism>
<dbReference type="EMBL" id="CP017824">
    <property type="protein sequence ID" value="APA13362.1"/>
    <property type="molecule type" value="Genomic_DNA"/>
</dbReference>
<evidence type="ECO:0000313" key="2">
    <source>
        <dbReference type="Proteomes" id="UP000177798"/>
    </source>
</evidence>
<proteinExistence type="predicted"/>
<dbReference type="VEuPathDB" id="FungiDB:sscle_11g081320"/>
<protein>
    <submittedName>
        <fullName evidence="1">Uncharacterized protein</fullName>
    </submittedName>
</protein>
<dbReference type="Proteomes" id="UP000177798">
    <property type="component" value="Chromosome 11"/>
</dbReference>
<dbReference type="AlphaFoldDB" id="A0A1D9QEZ9"/>
<name>A0A1D9QEZ9_SCLS1</name>
<sequence>MDFSRERLQTGLEDFLLSVATESLPSTETLILSFSLLENKRYKLVAEKELSRWLENDAKYNTFDGSYHEGFGERFADYEPGPRPTALPFNQAPYDSYDLCLNADHRNYCHRKEIKMGILSHVSYTSEDTEWDFSQSSVSSLQCRVENSKEIMAKYMVAYNVVQELVREYQEMFELSADRYVDVEFRLNVRKDTEHRLALRSDTRLNPPGYLSCTPTLDSLGNQMEKVTEEVLSIGNRLKFLENVVSTINDAKSDELSNLMSLVRRLRFAEERFILQKPKREFSLPAEIWSNILEKVMPNIQTINSNNGKLDPMLERWKISKVLFRTVVPIYYREAIFSFTPHSFMNCTTVKIMKKITIHMSSPEWYTHAIGTECACDLPKTTTAIEAYTLQKRLKECTALVELRFIIPPCAKIEGHAELKCISLSKADLSDLRKWKGSCDCCTFSKKSNLCSLSTLVPVEII</sequence>
<evidence type="ECO:0000313" key="1">
    <source>
        <dbReference type="EMBL" id="APA13362.1"/>
    </source>
</evidence>
<gene>
    <name evidence="1" type="ORF">sscle_11g081320</name>
</gene>